<accession>A0A2T0X3Q2</accession>
<dbReference type="Pfam" id="PF01471">
    <property type="entry name" value="PG_binding_1"/>
    <property type="match status" value="2"/>
</dbReference>
<evidence type="ECO:0000313" key="4">
    <source>
        <dbReference type="Proteomes" id="UP000238801"/>
    </source>
</evidence>
<comment type="caution">
    <text evidence="3">The sequence shown here is derived from an EMBL/GenBank/DDBJ whole genome shotgun (WGS) entry which is preliminary data.</text>
</comment>
<evidence type="ECO:0000313" key="3">
    <source>
        <dbReference type="EMBL" id="PRY93568.1"/>
    </source>
</evidence>
<dbReference type="OrthoDB" id="8092964at2"/>
<feature type="domain" description="Peptidoglycan binding-like" evidence="2">
    <location>
        <begin position="286"/>
        <end position="336"/>
    </location>
</feature>
<evidence type="ECO:0000259" key="2">
    <source>
        <dbReference type="Pfam" id="PF01471"/>
    </source>
</evidence>
<keyword evidence="4" id="KW-1185">Reference proteome</keyword>
<organism evidence="3 4">
    <name type="scientific">Hasllibacter halocynthiae</name>
    <dbReference type="NCBI Taxonomy" id="595589"/>
    <lineage>
        <taxon>Bacteria</taxon>
        <taxon>Pseudomonadati</taxon>
        <taxon>Pseudomonadota</taxon>
        <taxon>Alphaproteobacteria</taxon>
        <taxon>Rhodobacterales</taxon>
        <taxon>Roseobacteraceae</taxon>
        <taxon>Hasllibacter</taxon>
    </lineage>
</organism>
<dbReference type="RefSeq" id="WP_106161151.1">
    <property type="nucleotide sequence ID" value="NZ_PVTT01000002.1"/>
</dbReference>
<name>A0A2T0X3Q2_9RHOB</name>
<keyword evidence="1" id="KW-0732">Signal</keyword>
<dbReference type="InterPro" id="IPR002477">
    <property type="entry name" value="Peptidoglycan-bd-like"/>
</dbReference>
<dbReference type="InterPro" id="IPR036366">
    <property type="entry name" value="PGBDSf"/>
</dbReference>
<dbReference type="InterPro" id="IPR036365">
    <property type="entry name" value="PGBD-like_sf"/>
</dbReference>
<dbReference type="SUPFAM" id="SSF47090">
    <property type="entry name" value="PGBD-like"/>
    <property type="match status" value="2"/>
</dbReference>
<gene>
    <name evidence="3" type="ORF">BCF33_2441</name>
</gene>
<reference evidence="3 4" key="1">
    <citation type="submission" date="2018-03" db="EMBL/GenBank/DDBJ databases">
        <title>Genomic Encyclopedia of Archaeal and Bacterial Type Strains, Phase II (KMG-II): from individual species to whole genera.</title>
        <authorList>
            <person name="Goeker M."/>
        </authorList>
    </citation>
    <scope>NUCLEOTIDE SEQUENCE [LARGE SCALE GENOMIC DNA]</scope>
    <source>
        <strain evidence="3 4">DSM 29318</strain>
    </source>
</reference>
<sequence length="584" mass="60993">MIRLALVLLALVMAQHAAAQDRAAVLLIGAEERDADFGDIAFEVLRLQRVLEARGMAVTALVNPAKPELERAALRFAEAAGRADRASVVALGRFVTTGPDRWLLPTAAGVPTSLGEAQETGLAMAPLRAAVLAGAEPGMLILGHEEGTGRPGSLLSYGTGTLPAGAEVPTALLSADEVGGVILRALRGDGTLGAQDVRAAGGRASGLPPEGIALAGSTVPNAAAREADAWTRASAAGTEAAYLTFLRDHPSGRFAAEARARLAALRADPTSRAEAAETALALDPGARREVQSDLVVLGFDTRGIDGVFGPGTRAAIRAWQRGRGLERTGFLDAPQLLALGRAADAERARRASEDARLWADTPATEAGYRAYLARFPEGRFAAEAREALERLERAAGEGAFFDEMTALGTIDALMRFLERYPEGELARRAERSLRALEAAEGVSRAEGLAWRRAARADTVAAYGAYLARFGEEGFFAADARAAIARLGGRDDGPVIQPPPLAPQLPDPAEERAAAGEEALGLDAIARRLIELRLAQEGFDPGSVDGSFDGAARAAIAAWQRAQGRTGTGYVSQGDLAGAILDALR</sequence>
<dbReference type="Proteomes" id="UP000238801">
    <property type="component" value="Unassembled WGS sequence"/>
</dbReference>
<dbReference type="EMBL" id="PVTT01000002">
    <property type="protein sequence ID" value="PRY93568.1"/>
    <property type="molecule type" value="Genomic_DNA"/>
</dbReference>
<feature type="chain" id="PRO_5015677575" evidence="1">
    <location>
        <begin position="20"/>
        <end position="584"/>
    </location>
</feature>
<evidence type="ECO:0000256" key="1">
    <source>
        <dbReference type="SAM" id="SignalP"/>
    </source>
</evidence>
<dbReference type="Gene3D" id="1.10.101.10">
    <property type="entry name" value="PGBD-like superfamily/PGBD"/>
    <property type="match status" value="2"/>
</dbReference>
<dbReference type="AlphaFoldDB" id="A0A2T0X3Q2"/>
<proteinExistence type="predicted"/>
<feature type="domain" description="Peptidoglycan binding-like" evidence="2">
    <location>
        <begin position="526"/>
        <end position="571"/>
    </location>
</feature>
<feature type="signal peptide" evidence="1">
    <location>
        <begin position="1"/>
        <end position="19"/>
    </location>
</feature>
<protein>
    <submittedName>
        <fullName evidence="3">Putative peptidoglycan binding protein</fullName>
    </submittedName>
</protein>